<reference evidence="2" key="2">
    <citation type="submission" date="2020-06" db="EMBL/GenBank/DDBJ databases">
        <authorList>
            <person name="Sheffer M."/>
        </authorList>
    </citation>
    <scope>NUCLEOTIDE SEQUENCE</scope>
</reference>
<protein>
    <recommendedName>
        <fullName evidence="1">Tubuliform egg casing silk strands structural domain-containing protein</fullName>
    </recommendedName>
</protein>
<accession>A0A8T0FFN3</accession>
<reference evidence="2" key="1">
    <citation type="journal article" date="2020" name="bioRxiv">
        <title>Chromosome-level reference genome of the European wasp spider Argiope bruennichi: a resource for studies on range expansion and evolutionary adaptation.</title>
        <authorList>
            <person name="Sheffer M.M."/>
            <person name="Hoppe A."/>
            <person name="Krehenwinkel H."/>
            <person name="Uhl G."/>
            <person name="Kuss A.W."/>
            <person name="Jensen L."/>
            <person name="Jensen C."/>
            <person name="Gillespie R.G."/>
            <person name="Hoff K.J."/>
            <person name="Prost S."/>
        </authorList>
    </citation>
    <scope>NUCLEOTIDE SEQUENCE</scope>
</reference>
<dbReference type="EMBL" id="JABXBU010000012">
    <property type="protein sequence ID" value="KAF8789028.1"/>
    <property type="molecule type" value="Genomic_DNA"/>
</dbReference>
<evidence type="ECO:0000259" key="1">
    <source>
        <dbReference type="Pfam" id="PF12042"/>
    </source>
</evidence>
<dbReference type="Pfam" id="PF12042">
    <property type="entry name" value="RP1-2"/>
    <property type="match status" value="3"/>
</dbReference>
<gene>
    <name evidence="2" type="ORF">HNY73_007009</name>
</gene>
<dbReference type="InterPro" id="IPR043070">
    <property type="entry name" value="Spidroin_repeat"/>
</dbReference>
<name>A0A8T0FFN3_ARGBR</name>
<keyword evidence="3" id="KW-1185">Reference proteome</keyword>
<sequence length="769" mass="80573">MHCSTSIQEVLRRGISQDTLSRPFEECVSDVAKALGINLELGNVQNDIRSSVSLLSTSSSSSSFSQTAASTTSSSATSIVGQGARSGFATRFANALATTSTFRTVLRRGISQDTLSRVVQRIVQLLANVLGIDGNNLSRIILEACTKVPAGSDTDAYALAFSTALINAGILNDTNIDILGSRILTAVLNGVSDVAKALGINLELGNVQNDISSSISLLSTSSSSSSFSQTAASSTTGAATTIVGQGNGLLNGVPVVSPILDAVIGRGDGTGLVARIANALSNTSTFRTVVRRGVSQDTLSRVLQRIVQSLANALGIDGNNLYRIAIEACTKVPAGSDTNAYALAFSTALVNAGILNDRNIDILGSRVLTAVLNGVSDVAKALAVLNGVSDVAKALGINLELGNVQNDIRSSVSLLSTSSSSSSFSQTAASSTTGAATTIVGQGNGLLNGVPVVSPILDAVIGRGDGTGLVARIANALANTSTFRTVVRRGVSQDTLSRVLQRIVQSLANALGIDGNNLYRIALEACTKVPAGSDTNAYALAFSTALINAGILNDTNIDILGSRVLTAVLNGVSDVAKALGSDTNAYALAFLLPYFNAGILNDKNIDILGSRVLTAVLNGVSDVAKALGINLEFGNVQKGHSIHVSLFKRLFRRYFLSDSCILYYWCCYEGFGQGNGLLNGVPVWFSDSRAEIWKRRGKPDLSPELQTFGEYFDVQAVVGERSTPKTLYLEYYRESFSRWLMLSASTEIIYRIALEPARSPAGSDTMLML</sequence>
<proteinExistence type="predicted"/>
<evidence type="ECO:0000313" key="3">
    <source>
        <dbReference type="Proteomes" id="UP000807504"/>
    </source>
</evidence>
<feature type="domain" description="Tubuliform egg casing silk strands structural" evidence="1">
    <location>
        <begin position="68"/>
        <end position="240"/>
    </location>
</feature>
<feature type="domain" description="Tubuliform egg casing silk strands structural" evidence="1">
    <location>
        <begin position="474"/>
        <end position="583"/>
    </location>
</feature>
<dbReference type="Gene3D" id="1.10.274.60">
    <property type="entry name" value="Spidroin, repetitive domain"/>
    <property type="match status" value="4"/>
</dbReference>
<dbReference type="AlphaFoldDB" id="A0A8T0FFN3"/>
<comment type="caution">
    <text evidence="2">The sequence shown here is derived from an EMBL/GenBank/DDBJ whole genome shotgun (WGS) entry which is preliminary data.</text>
</comment>
<feature type="domain" description="Tubuliform egg casing silk strands structural" evidence="1">
    <location>
        <begin position="277"/>
        <end position="382"/>
    </location>
</feature>
<dbReference type="Proteomes" id="UP000807504">
    <property type="component" value="Unassembled WGS sequence"/>
</dbReference>
<organism evidence="2 3">
    <name type="scientific">Argiope bruennichi</name>
    <name type="common">Wasp spider</name>
    <name type="synonym">Aranea bruennichi</name>
    <dbReference type="NCBI Taxonomy" id="94029"/>
    <lineage>
        <taxon>Eukaryota</taxon>
        <taxon>Metazoa</taxon>
        <taxon>Ecdysozoa</taxon>
        <taxon>Arthropoda</taxon>
        <taxon>Chelicerata</taxon>
        <taxon>Arachnida</taxon>
        <taxon>Araneae</taxon>
        <taxon>Araneomorphae</taxon>
        <taxon>Entelegynae</taxon>
        <taxon>Araneoidea</taxon>
        <taxon>Araneidae</taxon>
        <taxon>Argiope</taxon>
    </lineage>
</organism>
<dbReference type="InterPro" id="IPR021915">
    <property type="entry name" value="RP1-2"/>
</dbReference>
<evidence type="ECO:0000313" key="2">
    <source>
        <dbReference type="EMBL" id="KAF8789028.1"/>
    </source>
</evidence>